<evidence type="ECO:0000256" key="1">
    <source>
        <dbReference type="RuleBase" id="RU366020"/>
    </source>
</evidence>
<protein>
    <recommendedName>
        <fullName evidence="1">Protein phosphatase</fullName>
        <ecNumber evidence="1">3.1.3.16</ecNumber>
    </recommendedName>
</protein>
<keyword evidence="1" id="KW-0378">Hydrolase</keyword>
<comment type="cofactor">
    <cofactor evidence="1">
        <name>Mn(2+)</name>
        <dbReference type="ChEBI" id="CHEBI:29035"/>
    </cofactor>
</comment>
<feature type="region of interest" description="Disordered" evidence="3">
    <location>
        <begin position="274"/>
        <end position="301"/>
    </location>
</feature>
<dbReference type="EMBL" id="JABBWK010000039">
    <property type="protein sequence ID" value="KAG1898430.1"/>
    <property type="molecule type" value="Genomic_DNA"/>
</dbReference>
<dbReference type="InterPro" id="IPR036457">
    <property type="entry name" value="PPM-type-like_dom_sf"/>
</dbReference>
<dbReference type="Proteomes" id="UP001195769">
    <property type="component" value="Unassembled WGS sequence"/>
</dbReference>
<comment type="catalytic activity">
    <reaction evidence="1">
        <text>O-phospho-L-threonyl-[protein] + H2O = L-threonyl-[protein] + phosphate</text>
        <dbReference type="Rhea" id="RHEA:47004"/>
        <dbReference type="Rhea" id="RHEA-COMP:11060"/>
        <dbReference type="Rhea" id="RHEA-COMP:11605"/>
        <dbReference type="ChEBI" id="CHEBI:15377"/>
        <dbReference type="ChEBI" id="CHEBI:30013"/>
        <dbReference type="ChEBI" id="CHEBI:43474"/>
        <dbReference type="ChEBI" id="CHEBI:61977"/>
        <dbReference type="EC" id="3.1.3.16"/>
    </reaction>
</comment>
<dbReference type="SMART" id="SM00332">
    <property type="entry name" value="PP2Cc"/>
    <property type="match status" value="1"/>
</dbReference>
<feature type="compositionally biased region" description="Pro residues" evidence="3">
    <location>
        <begin position="63"/>
        <end position="72"/>
    </location>
</feature>
<keyword evidence="7" id="KW-1185">Reference proteome</keyword>
<feature type="region of interest" description="Disordered" evidence="3">
    <location>
        <begin position="20"/>
        <end position="126"/>
    </location>
</feature>
<dbReference type="PANTHER" id="PTHR12320:SF84">
    <property type="entry name" value="PROTEIN PHOSPHATASE"/>
    <property type="match status" value="1"/>
</dbReference>
<keyword evidence="1" id="KW-0460">Magnesium</keyword>
<evidence type="ECO:0000259" key="4">
    <source>
        <dbReference type="PROSITE" id="PS51746"/>
    </source>
</evidence>
<dbReference type="Gene3D" id="3.60.40.10">
    <property type="entry name" value="PPM-type phosphatase domain"/>
    <property type="match status" value="1"/>
</dbReference>
<feature type="compositionally biased region" description="Low complexity" evidence="3">
    <location>
        <begin position="20"/>
        <end position="43"/>
    </location>
</feature>
<dbReference type="GO" id="GO:0046872">
    <property type="term" value="F:metal ion binding"/>
    <property type="evidence" value="ECO:0007669"/>
    <property type="project" value="UniProtKB-UniRule"/>
</dbReference>
<dbReference type="InterPro" id="IPR039123">
    <property type="entry name" value="PPTC7"/>
</dbReference>
<comment type="cofactor">
    <cofactor evidence="1">
        <name>Mg(2+)</name>
        <dbReference type="ChEBI" id="CHEBI:18420"/>
    </cofactor>
</comment>
<dbReference type="PANTHER" id="PTHR12320">
    <property type="entry name" value="PROTEIN PHOSPHATASE 2C"/>
    <property type="match status" value="1"/>
</dbReference>
<dbReference type="RefSeq" id="XP_041216510.1">
    <property type="nucleotide sequence ID" value="XM_041363841.1"/>
</dbReference>
<comment type="similarity">
    <text evidence="1">Belongs to the PP2C family.</text>
</comment>
<sequence>MSAPGPTMKTFQKRFYTVIPRSISASSPSTSPISRRRSGSTPSARSLYNAPINSSSPLAFFDSPPPPQPQPSKPHVLSTSRLPVKAEGEGSAHQSHGQPPFSLALTSPQANSNSPPHTPPSHQSSSFFPYSPFAPIPFYNIAVADSVTDSHPRERKQKVRYHLDVGAYGIPKKTKAQVSGRGIVIGGGNGNSNNWRKIDPHPQKEDLSFAVQVGEDAYFIQENAMGVADGVGGWSRAKTPDVGSSKHISTDPSPSALFARRLMHHCSAEALQAETLSFRRRDASPPRSKSPHRHPASTAHNAAWPWKAKIDELHEELEDSLEDLEDGLDVLMILERAYETTLKAHVIPEPPCPLTKAALSPGLASIPEEAPLTNCADSPQSTPHAPELSLPKMIPLMTGSSTALVAVLQHSSSTPPPATSPPRPFIFQNPPDTASRKETHDAVLKIAHLGDCMGMLVRDENIAWRSKEMWTAFNTPVQLGPASSARPLDAQILSLPVQSDDILILASDGLSDNLWDYEVLDEVVRFKRSFLKSNGEGGEGLLGRRTLAGMLSEALCSRARRVSERRGRGIEDGVFDMEDEVPFACRARESGKPFRGGKIDGAFIDFKTCTVLKSLQIFQYWWLSYRPLLTSYGAPCKHQYLLESLDRLFFVFLWSSTPIALPYLHMYYKLPWQCSHSYFV</sequence>
<dbReference type="SUPFAM" id="SSF81606">
    <property type="entry name" value="PP2C-like"/>
    <property type="match status" value="1"/>
</dbReference>
<dbReference type="PROSITE" id="PS51746">
    <property type="entry name" value="PPM_2"/>
    <property type="match status" value="1"/>
</dbReference>
<feature type="coiled-coil region" evidence="2">
    <location>
        <begin position="307"/>
        <end position="334"/>
    </location>
</feature>
<accession>A0AAD4E2N5</accession>
<dbReference type="InterPro" id="IPR001932">
    <property type="entry name" value="PPM-type_phosphatase-like_dom"/>
</dbReference>
<dbReference type="EC" id="3.1.3.16" evidence="1"/>
<evidence type="ECO:0000313" key="7">
    <source>
        <dbReference type="Proteomes" id="UP001195769"/>
    </source>
</evidence>
<evidence type="ECO:0000313" key="5">
    <source>
        <dbReference type="EMBL" id="KAG1885924.1"/>
    </source>
</evidence>
<comment type="caution">
    <text evidence="6">The sequence shown here is derived from an EMBL/GenBank/DDBJ whole genome shotgun (WGS) entry which is preliminary data.</text>
</comment>
<keyword evidence="1" id="KW-0904">Protein phosphatase</keyword>
<keyword evidence="1" id="KW-0479">Metal-binding</keyword>
<name>A0AAD4E2N5_9AGAM</name>
<evidence type="ECO:0000313" key="6">
    <source>
        <dbReference type="EMBL" id="KAG1898430.1"/>
    </source>
</evidence>
<feature type="domain" description="PPM-type phosphatase" evidence="4">
    <location>
        <begin position="201"/>
        <end position="588"/>
    </location>
</feature>
<organism evidence="6 7">
    <name type="scientific">Suillus fuscotomentosus</name>
    <dbReference type="NCBI Taxonomy" id="1912939"/>
    <lineage>
        <taxon>Eukaryota</taxon>
        <taxon>Fungi</taxon>
        <taxon>Dikarya</taxon>
        <taxon>Basidiomycota</taxon>
        <taxon>Agaricomycotina</taxon>
        <taxon>Agaricomycetes</taxon>
        <taxon>Agaricomycetidae</taxon>
        <taxon>Boletales</taxon>
        <taxon>Suillineae</taxon>
        <taxon>Suillaceae</taxon>
        <taxon>Suillus</taxon>
    </lineage>
</organism>
<comment type="catalytic activity">
    <reaction evidence="1">
        <text>O-phospho-L-seryl-[protein] + H2O = L-seryl-[protein] + phosphate</text>
        <dbReference type="Rhea" id="RHEA:20629"/>
        <dbReference type="Rhea" id="RHEA-COMP:9863"/>
        <dbReference type="Rhea" id="RHEA-COMP:11604"/>
        <dbReference type="ChEBI" id="CHEBI:15377"/>
        <dbReference type="ChEBI" id="CHEBI:29999"/>
        <dbReference type="ChEBI" id="CHEBI:43474"/>
        <dbReference type="ChEBI" id="CHEBI:83421"/>
        <dbReference type="EC" id="3.1.3.16"/>
    </reaction>
</comment>
<keyword evidence="2" id="KW-0175">Coiled coil</keyword>
<reference evidence="6" key="1">
    <citation type="journal article" date="2020" name="New Phytol.">
        <title>Comparative genomics reveals dynamic genome evolution in host specialist ectomycorrhizal fungi.</title>
        <authorList>
            <person name="Lofgren L.A."/>
            <person name="Nguyen N.H."/>
            <person name="Vilgalys R."/>
            <person name="Ruytinx J."/>
            <person name="Liao H.L."/>
            <person name="Branco S."/>
            <person name="Kuo A."/>
            <person name="LaButti K."/>
            <person name="Lipzen A."/>
            <person name="Andreopoulos W."/>
            <person name="Pangilinan J."/>
            <person name="Riley R."/>
            <person name="Hundley H."/>
            <person name="Na H."/>
            <person name="Barry K."/>
            <person name="Grigoriev I.V."/>
            <person name="Stajich J.E."/>
            <person name="Kennedy P.G."/>
        </authorList>
    </citation>
    <scope>NUCLEOTIDE SEQUENCE</scope>
    <source>
        <strain evidence="6">FC203</strain>
    </source>
</reference>
<feature type="compositionally biased region" description="Low complexity" evidence="3">
    <location>
        <begin position="112"/>
        <end position="126"/>
    </location>
</feature>
<evidence type="ECO:0000256" key="2">
    <source>
        <dbReference type="SAM" id="Coils"/>
    </source>
</evidence>
<proteinExistence type="inferred from homology"/>
<dbReference type="AlphaFoldDB" id="A0AAD4E2N5"/>
<dbReference type="GO" id="GO:0004722">
    <property type="term" value="F:protein serine/threonine phosphatase activity"/>
    <property type="evidence" value="ECO:0007669"/>
    <property type="project" value="UniProtKB-EC"/>
</dbReference>
<evidence type="ECO:0000256" key="3">
    <source>
        <dbReference type="SAM" id="MobiDB-lite"/>
    </source>
</evidence>
<dbReference type="GeneID" id="64658139"/>
<dbReference type="EMBL" id="JABBWK010000295">
    <property type="protein sequence ID" value="KAG1885924.1"/>
    <property type="molecule type" value="Genomic_DNA"/>
</dbReference>
<gene>
    <name evidence="5" type="ORF">F5891DRAFT_1120785</name>
    <name evidence="6" type="ORF">F5891DRAFT_1148194</name>
</gene>
<keyword evidence="1" id="KW-0464">Manganese</keyword>